<evidence type="ECO:0000256" key="4">
    <source>
        <dbReference type="ARBA" id="ARBA00023239"/>
    </source>
</evidence>
<accession>A0A1Q8Q878</accession>
<dbReference type="PANTHER" id="PTHR38042">
    <property type="entry name" value="UROPORPHYRINOGEN-III SYNTHASE, CHLOROPLASTIC"/>
    <property type="match status" value="1"/>
</dbReference>
<sequence>MNAEQPLAGKHIVVTRPAGQAAPFIGKIEEAGGTAYAVPLIAFRMCEDIRDEAVLNQLFTYDWVIITSKNGADFFMKKVGQAGVDVRTLPAKFAAIGSKTAAVLEQYGVEVSHIPKRFSADDLVKEINNGRYMPKKALIPKGSLARDIIGETIRRSGAQAHDWIVYETYFPEDKKAELLDLIRHKAIDMYTFTSPSAVRHFVQIVNEGNEPIPAADFACIGPVTKKEAEKYGLAVSVCPEEYTMEALVQEMSDYYRE</sequence>
<evidence type="ECO:0000256" key="6">
    <source>
        <dbReference type="ARBA" id="ARBA00037589"/>
    </source>
</evidence>
<dbReference type="GO" id="GO:0006782">
    <property type="term" value="P:protoporphyrinogen IX biosynthetic process"/>
    <property type="evidence" value="ECO:0007669"/>
    <property type="project" value="UniProtKB-UniRule"/>
</dbReference>
<name>A0A1Q8Q878_9BACI</name>
<dbReference type="SUPFAM" id="SSF69618">
    <property type="entry name" value="HemD-like"/>
    <property type="match status" value="1"/>
</dbReference>
<keyword evidence="4 9" id="KW-0456">Lyase</keyword>
<evidence type="ECO:0000259" key="10">
    <source>
        <dbReference type="Pfam" id="PF02602"/>
    </source>
</evidence>
<comment type="function">
    <text evidence="6 9">Catalyzes cyclization of the linear tetrapyrrole, hydroxymethylbilane, to the macrocyclic uroporphyrinogen III.</text>
</comment>
<evidence type="ECO:0000256" key="2">
    <source>
        <dbReference type="ARBA" id="ARBA00008133"/>
    </source>
</evidence>
<dbReference type="GO" id="GO:0006780">
    <property type="term" value="P:uroporphyrinogen III biosynthetic process"/>
    <property type="evidence" value="ECO:0007669"/>
    <property type="project" value="UniProtKB-UniRule"/>
</dbReference>
<dbReference type="AlphaFoldDB" id="A0A1Q8Q878"/>
<comment type="caution">
    <text evidence="11">The sequence shown here is derived from an EMBL/GenBank/DDBJ whole genome shotgun (WGS) entry which is preliminary data.</text>
</comment>
<dbReference type="OrthoDB" id="9815856at2"/>
<keyword evidence="12" id="KW-1185">Reference proteome</keyword>
<reference evidence="11 12" key="1">
    <citation type="submission" date="2016-12" db="EMBL/GenBank/DDBJ databases">
        <title>Domibacillus antri genome sequencing.</title>
        <authorList>
            <person name="Verma A."/>
            <person name="Krishnamurthi S."/>
        </authorList>
    </citation>
    <scope>NUCLEOTIDE SEQUENCE [LARGE SCALE GENOMIC DNA]</scope>
    <source>
        <strain evidence="11 12">XD80</strain>
    </source>
</reference>
<dbReference type="Gene3D" id="3.40.50.10090">
    <property type="match status" value="2"/>
</dbReference>
<evidence type="ECO:0000256" key="7">
    <source>
        <dbReference type="ARBA" id="ARBA00040167"/>
    </source>
</evidence>
<dbReference type="InterPro" id="IPR039793">
    <property type="entry name" value="UROS/Hem4"/>
</dbReference>
<feature type="domain" description="Tetrapyrrole biosynthesis uroporphyrinogen III synthase" evidence="10">
    <location>
        <begin position="25"/>
        <end position="249"/>
    </location>
</feature>
<evidence type="ECO:0000313" key="11">
    <source>
        <dbReference type="EMBL" id="OLN23502.1"/>
    </source>
</evidence>
<dbReference type="PANTHER" id="PTHR38042:SF1">
    <property type="entry name" value="UROPORPHYRINOGEN-III SYNTHASE, CHLOROPLASTIC"/>
    <property type="match status" value="1"/>
</dbReference>
<evidence type="ECO:0000256" key="5">
    <source>
        <dbReference type="ARBA" id="ARBA00023244"/>
    </source>
</evidence>
<dbReference type="EMBL" id="MSDU01000008">
    <property type="protein sequence ID" value="OLN23502.1"/>
    <property type="molecule type" value="Genomic_DNA"/>
</dbReference>
<evidence type="ECO:0000256" key="3">
    <source>
        <dbReference type="ARBA" id="ARBA00013109"/>
    </source>
</evidence>
<dbReference type="EC" id="4.2.1.75" evidence="3 9"/>
<evidence type="ECO:0000256" key="9">
    <source>
        <dbReference type="RuleBase" id="RU366031"/>
    </source>
</evidence>
<evidence type="ECO:0000256" key="1">
    <source>
        <dbReference type="ARBA" id="ARBA00004772"/>
    </source>
</evidence>
<dbReference type="STRING" id="1714264.BTO30_05960"/>
<keyword evidence="5 9" id="KW-0627">Porphyrin biosynthesis</keyword>
<evidence type="ECO:0000256" key="8">
    <source>
        <dbReference type="ARBA" id="ARBA00048617"/>
    </source>
</evidence>
<comment type="similarity">
    <text evidence="2 9">Belongs to the uroporphyrinogen-III synthase family.</text>
</comment>
<dbReference type="InterPro" id="IPR003754">
    <property type="entry name" value="4pyrrol_synth_uPrphyn_synth"/>
</dbReference>
<dbReference type="InterPro" id="IPR036108">
    <property type="entry name" value="4pyrrol_syn_uPrphyn_synt_sf"/>
</dbReference>
<evidence type="ECO:0000313" key="12">
    <source>
        <dbReference type="Proteomes" id="UP000185568"/>
    </source>
</evidence>
<dbReference type="Proteomes" id="UP000185568">
    <property type="component" value="Unassembled WGS sequence"/>
</dbReference>
<dbReference type="UniPathway" id="UPA00251">
    <property type="reaction ID" value="UER00320"/>
</dbReference>
<dbReference type="CDD" id="cd06578">
    <property type="entry name" value="HemD"/>
    <property type="match status" value="1"/>
</dbReference>
<organism evidence="11 12">
    <name type="scientific">Domibacillus antri</name>
    <dbReference type="NCBI Taxonomy" id="1714264"/>
    <lineage>
        <taxon>Bacteria</taxon>
        <taxon>Bacillati</taxon>
        <taxon>Bacillota</taxon>
        <taxon>Bacilli</taxon>
        <taxon>Bacillales</taxon>
        <taxon>Bacillaceae</taxon>
        <taxon>Domibacillus</taxon>
    </lineage>
</organism>
<protein>
    <recommendedName>
        <fullName evidence="7 9">Uroporphyrinogen-III synthase</fullName>
        <ecNumber evidence="3 9">4.2.1.75</ecNumber>
    </recommendedName>
</protein>
<dbReference type="Pfam" id="PF02602">
    <property type="entry name" value="HEM4"/>
    <property type="match status" value="1"/>
</dbReference>
<dbReference type="GO" id="GO:0004852">
    <property type="term" value="F:uroporphyrinogen-III synthase activity"/>
    <property type="evidence" value="ECO:0007669"/>
    <property type="project" value="UniProtKB-UniRule"/>
</dbReference>
<comment type="catalytic activity">
    <reaction evidence="8 9">
        <text>hydroxymethylbilane = uroporphyrinogen III + H2O</text>
        <dbReference type="Rhea" id="RHEA:18965"/>
        <dbReference type="ChEBI" id="CHEBI:15377"/>
        <dbReference type="ChEBI" id="CHEBI:57308"/>
        <dbReference type="ChEBI" id="CHEBI:57845"/>
        <dbReference type="EC" id="4.2.1.75"/>
    </reaction>
</comment>
<proteinExistence type="inferred from homology"/>
<comment type="pathway">
    <text evidence="1 9">Porphyrin-containing compound metabolism; protoporphyrin-IX biosynthesis; coproporphyrinogen-III from 5-aminolevulinate: step 3/4.</text>
</comment>
<gene>
    <name evidence="11" type="ORF">BTO30_05960</name>
</gene>
<dbReference type="RefSeq" id="WP_075397793.1">
    <property type="nucleotide sequence ID" value="NZ_MSDU01000008.1"/>
</dbReference>